<name>A0A382PJL6_9ZZZZ</name>
<dbReference type="EMBL" id="UINC01107571">
    <property type="protein sequence ID" value="SVC73047.1"/>
    <property type="molecule type" value="Genomic_DNA"/>
</dbReference>
<feature type="non-terminal residue" evidence="1">
    <location>
        <position position="173"/>
    </location>
</feature>
<protein>
    <recommendedName>
        <fullName evidence="2">Arylsulfotransferase N-terminal domain-containing protein</fullName>
    </recommendedName>
</protein>
<dbReference type="AlphaFoldDB" id="A0A382PJL6"/>
<reference evidence="1" key="1">
    <citation type="submission" date="2018-05" db="EMBL/GenBank/DDBJ databases">
        <authorList>
            <person name="Lanie J.A."/>
            <person name="Ng W.-L."/>
            <person name="Kazmierczak K.M."/>
            <person name="Andrzejewski T.M."/>
            <person name="Davidsen T.M."/>
            <person name="Wayne K.J."/>
            <person name="Tettelin H."/>
            <person name="Glass J.I."/>
            <person name="Rusch D."/>
            <person name="Podicherti R."/>
            <person name="Tsui H.-C.T."/>
            <person name="Winkler M.E."/>
        </authorList>
    </citation>
    <scope>NUCLEOTIDE SEQUENCE</scope>
</reference>
<accession>A0A382PJL6</accession>
<proteinExistence type="predicted"/>
<sequence length="173" mass="19637">MPGYTLFSPGGPTQNPGDPFYTFLLNTEGETEYIWEHVCHPASMPYLFPDSSILRPCRVPEPTMINGGAGGRVQHITWDGAVLWDFVLSNETYQHHHDIQPLPNGNVLLIAWERKTAEEAHALGRLVINNPLNEFWADAIFEIQPDGFDGGVVIWEWHVWDHLIQEVDPELPN</sequence>
<gene>
    <name evidence="1" type="ORF">METZ01_LOCUS325901</name>
</gene>
<evidence type="ECO:0000313" key="1">
    <source>
        <dbReference type="EMBL" id="SVC73047.1"/>
    </source>
</evidence>
<organism evidence="1">
    <name type="scientific">marine metagenome</name>
    <dbReference type="NCBI Taxonomy" id="408172"/>
    <lineage>
        <taxon>unclassified sequences</taxon>
        <taxon>metagenomes</taxon>
        <taxon>ecological metagenomes</taxon>
    </lineage>
</organism>
<evidence type="ECO:0008006" key="2">
    <source>
        <dbReference type="Google" id="ProtNLM"/>
    </source>
</evidence>